<evidence type="ECO:0000259" key="7">
    <source>
        <dbReference type="PROSITE" id="PS50863"/>
    </source>
</evidence>
<evidence type="ECO:0000256" key="1">
    <source>
        <dbReference type="ARBA" id="ARBA00004123"/>
    </source>
</evidence>
<feature type="region of interest" description="Disordered" evidence="6">
    <location>
        <begin position="247"/>
        <end position="281"/>
    </location>
</feature>
<organism evidence="8 9">
    <name type="scientific">Lactuca saligna</name>
    <name type="common">Willowleaf lettuce</name>
    <dbReference type="NCBI Taxonomy" id="75948"/>
    <lineage>
        <taxon>Eukaryota</taxon>
        <taxon>Viridiplantae</taxon>
        <taxon>Streptophyta</taxon>
        <taxon>Embryophyta</taxon>
        <taxon>Tracheophyta</taxon>
        <taxon>Spermatophyta</taxon>
        <taxon>Magnoliopsida</taxon>
        <taxon>eudicotyledons</taxon>
        <taxon>Gunneridae</taxon>
        <taxon>Pentapetalae</taxon>
        <taxon>asterids</taxon>
        <taxon>campanulids</taxon>
        <taxon>Asterales</taxon>
        <taxon>Asteraceae</taxon>
        <taxon>Cichorioideae</taxon>
        <taxon>Cichorieae</taxon>
        <taxon>Lactucinae</taxon>
        <taxon>Lactuca</taxon>
    </lineage>
</organism>
<dbReference type="InterPro" id="IPR003340">
    <property type="entry name" value="B3_DNA-bd"/>
</dbReference>
<comment type="subcellular location">
    <subcellularLocation>
        <location evidence="1">Nucleus</location>
    </subcellularLocation>
</comment>
<dbReference type="PANTHER" id="PTHR31391">
    <property type="entry name" value="B3 DOMAIN-CONTAINING PROTEIN OS11G0197600-RELATED"/>
    <property type="match status" value="1"/>
</dbReference>
<proteinExistence type="predicted"/>
<evidence type="ECO:0000256" key="2">
    <source>
        <dbReference type="ARBA" id="ARBA00023015"/>
    </source>
</evidence>
<evidence type="ECO:0000313" key="9">
    <source>
        <dbReference type="Proteomes" id="UP001177003"/>
    </source>
</evidence>
<feature type="domain" description="TF-B3" evidence="7">
    <location>
        <begin position="129"/>
        <end position="220"/>
    </location>
</feature>
<keyword evidence="2" id="KW-0805">Transcription regulation</keyword>
<dbReference type="Pfam" id="PF02362">
    <property type="entry name" value="B3"/>
    <property type="match status" value="1"/>
</dbReference>
<dbReference type="Gene3D" id="2.40.330.10">
    <property type="entry name" value="DNA-binding pseudobarrel domain"/>
    <property type="match status" value="1"/>
</dbReference>
<evidence type="ECO:0000256" key="3">
    <source>
        <dbReference type="ARBA" id="ARBA00023125"/>
    </source>
</evidence>
<keyword evidence="9" id="KW-1185">Reference proteome</keyword>
<dbReference type="GO" id="GO:0005634">
    <property type="term" value="C:nucleus"/>
    <property type="evidence" value="ECO:0007669"/>
    <property type="project" value="UniProtKB-SubCell"/>
</dbReference>
<dbReference type="SMART" id="SM01019">
    <property type="entry name" value="B3"/>
    <property type="match status" value="1"/>
</dbReference>
<dbReference type="InterPro" id="IPR015300">
    <property type="entry name" value="DNA-bd_pseudobarrel_sf"/>
</dbReference>
<dbReference type="PANTHER" id="PTHR31391:SF107">
    <property type="entry name" value="DNA-BINDING PSEUDOBARREL DOMAIN-CONTAINING PROTEIN-RELATED"/>
    <property type="match status" value="1"/>
</dbReference>
<dbReference type="PROSITE" id="PS50863">
    <property type="entry name" value="B3"/>
    <property type="match status" value="1"/>
</dbReference>
<dbReference type="SUPFAM" id="SSF101936">
    <property type="entry name" value="DNA-binding pseudobarrel domain"/>
    <property type="match status" value="1"/>
</dbReference>
<keyword evidence="5" id="KW-0539">Nucleus</keyword>
<keyword evidence="4" id="KW-0804">Transcription</keyword>
<evidence type="ECO:0000313" key="8">
    <source>
        <dbReference type="EMBL" id="CAI9276779.1"/>
    </source>
</evidence>
<dbReference type="Proteomes" id="UP001177003">
    <property type="component" value="Chromosome 3"/>
</dbReference>
<evidence type="ECO:0000256" key="6">
    <source>
        <dbReference type="SAM" id="MobiDB-lite"/>
    </source>
</evidence>
<dbReference type="EMBL" id="OX465079">
    <property type="protein sequence ID" value="CAI9276779.1"/>
    <property type="molecule type" value="Genomic_DNA"/>
</dbReference>
<gene>
    <name evidence="8" type="ORF">LSALG_LOCUS16746</name>
</gene>
<name>A0AA35YMP0_LACSI</name>
<evidence type="ECO:0000256" key="4">
    <source>
        <dbReference type="ARBA" id="ARBA00023163"/>
    </source>
</evidence>
<keyword evidence="3" id="KW-0238">DNA-binding</keyword>
<dbReference type="AlphaFoldDB" id="A0AA35YMP0"/>
<reference evidence="8" key="1">
    <citation type="submission" date="2023-04" db="EMBL/GenBank/DDBJ databases">
        <authorList>
            <person name="Vijverberg K."/>
            <person name="Xiong W."/>
            <person name="Schranz E."/>
        </authorList>
    </citation>
    <scope>NUCLEOTIDE SEQUENCE</scope>
</reference>
<evidence type="ECO:0000256" key="5">
    <source>
        <dbReference type="ARBA" id="ARBA00023242"/>
    </source>
</evidence>
<protein>
    <recommendedName>
        <fullName evidence="7">TF-B3 domain-containing protein</fullName>
    </recommendedName>
</protein>
<dbReference type="CDD" id="cd10017">
    <property type="entry name" value="B3_DNA"/>
    <property type="match status" value="1"/>
</dbReference>
<dbReference type="GO" id="GO:0003677">
    <property type="term" value="F:DNA binding"/>
    <property type="evidence" value="ECO:0007669"/>
    <property type="project" value="UniProtKB-KW"/>
</dbReference>
<sequence length="457" mass="51741">MAAPVAEESNFPLQNSDLHLHKSIYDSDEHDFTISQLAETKTSLPNTPPPPSSTSLLGKRRKFKPVRYGVSTGEINAEKIHPKPNIVITDPSSNCSSSSKCSKSPVEITPAMILAEEIQSTLGSEHPSCIKLMGKAHVGSGYWMSFPQPFSKLFLPKTDSDMIIEDEKKKLHHIKFIAHKNGLSAGWKKFASRHNLLEGDVLIFQLIEQFKFKVYIIRANDMNKEDGGLSLLELEAQTENTIPETDTTFTTTKKIKRQRSPTPPLNDTEEVESEVLEGSRPSKPNIPSTFQDFHIMVKGQCIDSELPEDVRMSYHNLCNSRKELLHDCLSEDLYDKLVVGMIGETVKIANKIKKCKVTVTKEEFGVWDNSLKSFEFLGMKVGFLRERICRLSRFVLEAEGRFDFEKYNEAKIEKKRIEDEIVGLKERCGKLDVIVGGLKEKVGRHEVKFQEEVNAPW</sequence>
<accession>A0AA35YMP0</accession>
<dbReference type="InterPro" id="IPR044837">
    <property type="entry name" value="REM16-like"/>
</dbReference>